<dbReference type="EMBL" id="OW240916">
    <property type="protein sequence ID" value="CAH2293070.1"/>
    <property type="molecule type" value="Genomic_DNA"/>
</dbReference>
<dbReference type="Proteomes" id="UP001295444">
    <property type="component" value="Chromosome 05"/>
</dbReference>
<keyword evidence="2" id="KW-1185">Reference proteome</keyword>
<name>A0AAD1W8G3_PELCU</name>
<gene>
    <name evidence="1" type="ORF">PECUL_23A053695</name>
</gene>
<sequence length="143" mass="16199">MDESFSEEQDILCSIFSPVLCFLSPDVSGSDCSSSSSSSGGSSSYIVEQPYFISLREEDPEEEFKLPQYSSNFVNKLWEKRHRWMDIPLKTRNSPKHTLVLDPLPCALLECSWLLLLRAQTSAFSNSSALTQIQRLLNLFPVK</sequence>
<organism evidence="1 2">
    <name type="scientific">Pelobates cultripes</name>
    <name type="common">Western spadefoot toad</name>
    <dbReference type="NCBI Taxonomy" id="61616"/>
    <lineage>
        <taxon>Eukaryota</taxon>
        <taxon>Metazoa</taxon>
        <taxon>Chordata</taxon>
        <taxon>Craniata</taxon>
        <taxon>Vertebrata</taxon>
        <taxon>Euteleostomi</taxon>
        <taxon>Amphibia</taxon>
        <taxon>Batrachia</taxon>
        <taxon>Anura</taxon>
        <taxon>Pelobatoidea</taxon>
        <taxon>Pelobatidae</taxon>
        <taxon>Pelobates</taxon>
    </lineage>
</organism>
<proteinExistence type="predicted"/>
<reference evidence="1" key="1">
    <citation type="submission" date="2022-03" db="EMBL/GenBank/DDBJ databases">
        <authorList>
            <person name="Alioto T."/>
            <person name="Alioto T."/>
            <person name="Gomez Garrido J."/>
        </authorList>
    </citation>
    <scope>NUCLEOTIDE SEQUENCE</scope>
</reference>
<dbReference type="AlphaFoldDB" id="A0AAD1W8G3"/>
<evidence type="ECO:0000313" key="2">
    <source>
        <dbReference type="Proteomes" id="UP001295444"/>
    </source>
</evidence>
<protein>
    <submittedName>
        <fullName evidence="1">Uncharacterized protein</fullName>
    </submittedName>
</protein>
<accession>A0AAD1W8G3</accession>
<evidence type="ECO:0000313" key="1">
    <source>
        <dbReference type="EMBL" id="CAH2293070.1"/>
    </source>
</evidence>